<keyword evidence="1" id="KW-1133">Transmembrane helix</keyword>
<dbReference type="Proteomes" id="UP001628078">
    <property type="component" value="Unassembled WGS sequence"/>
</dbReference>
<evidence type="ECO:0000313" key="2">
    <source>
        <dbReference type="EMBL" id="GKT05460.1"/>
    </source>
</evidence>
<proteinExistence type="predicted"/>
<organism evidence="2 3">
    <name type="scientific">Furfurilactobacillus curtus</name>
    <dbReference type="NCBI Taxonomy" id="1746200"/>
    <lineage>
        <taxon>Bacteria</taxon>
        <taxon>Bacillati</taxon>
        <taxon>Bacillota</taxon>
        <taxon>Bacilli</taxon>
        <taxon>Lactobacillales</taxon>
        <taxon>Lactobacillaceae</taxon>
        <taxon>Furfurilactobacillus</taxon>
    </lineage>
</organism>
<feature type="transmembrane region" description="Helical" evidence="1">
    <location>
        <begin position="15"/>
        <end position="33"/>
    </location>
</feature>
<feature type="transmembrane region" description="Helical" evidence="1">
    <location>
        <begin position="45"/>
        <end position="66"/>
    </location>
</feature>
<evidence type="ECO:0000313" key="3">
    <source>
        <dbReference type="Proteomes" id="UP001628078"/>
    </source>
</evidence>
<evidence type="ECO:0008006" key="4">
    <source>
        <dbReference type="Google" id="ProtNLM"/>
    </source>
</evidence>
<feature type="transmembrane region" description="Helical" evidence="1">
    <location>
        <begin position="86"/>
        <end position="110"/>
    </location>
</feature>
<evidence type="ECO:0000256" key="1">
    <source>
        <dbReference type="SAM" id="Phobius"/>
    </source>
</evidence>
<feature type="transmembrane region" description="Helical" evidence="1">
    <location>
        <begin position="131"/>
        <end position="153"/>
    </location>
</feature>
<sequence>MEFQQRLPHSFKETVLFMLVISVLSVNIIAPLITGLEIGFSMSHWLGVLQQIPLLWLFVIALVFLTDKPSGQLANLILEPGTSFKATMLIRAMCQVFLMSLVLTVLGTWIGTRQITMAPINHFFQIWPRNFTIAFIVEGFIAQPIARSVMAFYHRQSDATDEA</sequence>
<keyword evidence="1" id="KW-0812">Transmembrane</keyword>
<dbReference type="InterPro" id="IPR021529">
    <property type="entry name" value="DUF2798"/>
</dbReference>
<accession>A0ABQ5JN97</accession>
<dbReference type="Pfam" id="PF11391">
    <property type="entry name" value="DUF2798"/>
    <property type="match status" value="1"/>
</dbReference>
<protein>
    <recommendedName>
        <fullName evidence="4">DUF2798 domain-containing protein</fullName>
    </recommendedName>
</protein>
<reference evidence="2 3" key="1">
    <citation type="submission" date="2022-03" db="EMBL/GenBank/DDBJ databases">
        <title>Draft genome sequence of Furfurilactobacillus curtus JCM 31185.</title>
        <authorList>
            <person name="Suzuki S."/>
            <person name="Endo A."/>
            <person name="Kajikawa A."/>
        </authorList>
    </citation>
    <scope>NUCLEOTIDE SEQUENCE [LARGE SCALE GENOMIC DNA]</scope>
    <source>
        <strain evidence="2 3">JCM 31185</strain>
    </source>
</reference>
<keyword evidence="3" id="KW-1185">Reference proteome</keyword>
<dbReference type="EMBL" id="BQXO01000002">
    <property type="protein sequence ID" value="GKT05460.1"/>
    <property type="molecule type" value="Genomic_DNA"/>
</dbReference>
<dbReference type="RefSeq" id="WP_407882722.1">
    <property type="nucleotide sequence ID" value="NZ_BQXO01000002.1"/>
</dbReference>
<comment type="caution">
    <text evidence="2">The sequence shown here is derived from an EMBL/GenBank/DDBJ whole genome shotgun (WGS) entry which is preliminary data.</text>
</comment>
<keyword evidence="1" id="KW-0472">Membrane</keyword>
<name>A0ABQ5JN97_9LACO</name>
<gene>
    <name evidence="2" type="ORF">JCM31185_07490</name>
</gene>